<dbReference type="EMBL" id="QWGP01000005">
    <property type="protein sequence ID" value="RHZ96485.1"/>
    <property type="molecule type" value="Genomic_DNA"/>
</dbReference>
<dbReference type="Proteomes" id="UP000266305">
    <property type="component" value="Unassembled WGS sequence"/>
</dbReference>
<dbReference type="Gene3D" id="1.10.260.40">
    <property type="entry name" value="lambda repressor-like DNA-binding domains"/>
    <property type="match status" value="1"/>
</dbReference>
<dbReference type="InterPro" id="IPR001387">
    <property type="entry name" value="Cro/C1-type_HTH"/>
</dbReference>
<dbReference type="Pfam" id="PF13443">
    <property type="entry name" value="HTH_26"/>
    <property type="match status" value="1"/>
</dbReference>
<dbReference type="InterPro" id="IPR010982">
    <property type="entry name" value="Lambda_DNA-bd_dom_sf"/>
</dbReference>
<dbReference type="CDD" id="cd00093">
    <property type="entry name" value="HTH_XRE"/>
    <property type="match status" value="1"/>
</dbReference>
<protein>
    <submittedName>
        <fullName evidence="2">XRE family transcriptional regulator</fullName>
    </submittedName>
</protein>
<gene>
    <name evidence="2" type="ORF">D1114_07185</name>
</gene>
<sequence length="112" mass="12375">MERDIIVMIVARNIEAAMDRKGLSAPEVARRAGINPTGVYDILKGKSRSPRLDTIHKIAVQGLGIPMSALFVEPTDEELDQELAETLGMLPTDERRKFLAMARAYTAPHSET</sequence>
<evidence type="ECO:0000313" key="3">
    <source>
        <dbReference type="Proteomes" id="UP000266305"/>
    </source>
</evidence>
<accession>A0AAX1UNA2</accession>
<dbReference type="PROSITE" id="PS50943">
    <property type="entry name" value="HTH_CROC1"/>
    <property type="match status" value="1"/>
</dbReference>
<dbReference type="SUPFAM" id="SSF47413">
    <property type="entry name" value="lambda repressor-like DNA-binding domains"/>
    <property type="match status" value="1"/>
</dbReference>
<feature type="domain" description="HTH cro/C1-type" evidence="1">
    <location>
        <begin position="14"/>
        <end position="70"/>
    </location>
</feature>
<evidence type="ECO:0000259" key="1">
    <source>
        <dbReference type="PROSITE" id="PS50943"/>
    </source>
</evidence>
<dbReference type="SMART" id="SM00530">
    <property type="entry name" value="HTH_XRE"/>
    <property type="match status" value="1"/>
</dbReference>
<proteinExistence type="predicted"/>
<organism evidence="2 3">
    <name type="scientific">Cereibacter sphaeroides</name>
    <name type="common">Rhodobacter sphaeroides</name>
    <dbReference type="NCBI Taxonomy" id="1063"/>
    <lineage>
        <taxon>Bacteria</taxon>
        <taxon>Pseudomonadati</taxon>
        <taxon>Pseudomonadota</taxon>
        <taxon>Alphaproteobacteria</taxon>
        <taxon>Rhodobacterales</taxon>
        <taxon>Paracoccaceae</taxon>
        <taxon>Cereibacter</taxon>
    </lineage>
</organism>
<name>A0AAX1UNA2_CERSP</name>
<comment type="caution">
    <text evidence="2">The sequence shown here is derived from an EMBL/GenBank/DDBJ whole genome shotgun (WGS) entry which is preliminary data.</text>
</comment>
<reference evidence="2 3" key="1">
    <citation type="submission" date="2018-08" db="EMBL/GenBank/DDBJ databases">
        <title>Draft genome sequence of Rhodobacter sphaeroides FY.</title>
        <authorList>
            <person name="Rayyan A."/>
            <person name="Meyer T.E."/>
            <person name="Kyndt J.A."/>
        </authorList>
    </citation>
    <scope>NUCLEOTIDE SEQUENCE [LARGE SCALE GENOMIC DNA]</scope>
    <source>
        <strain evidence="2 3">FY</strain>
    </source>
</reference>
<dbReference type="RefSeq" id="WP_118999712.1">
    <property type="nucleotide sequence ID" value="NZ_QWGP01000005.1"/>
</dbReference>
<dbReference type="AlphaFoldDB" id="A0AAX1UNA2"/>
<evidence type="ECO:0000313" key="2">
    <source>
        <dbReference type="EMBL" id="RHZ96485.1"/>
    </source>
</evidence>
<dbReference type="GO" id="GO:0003677">
    <property type="term" value="F:DNA binding"/>
    <property type="evidence" value="ECO:0007669"/>
    <property type="project" value="InterPro"/>
</dbReference>